<name>A0A433VVT9_9CYAN</name>
<reference evidence="1" key="1">
    <citation type="submission" date="2018-12" db="EMBL/GenBank/DDBJ databases">
        <authorList>
            <person name="Will S."/>
            <person name="Neumann-Schaal M."/>
            <person name="Henke P."/>
        </authorList>
    </citation>
    <scope>NUCLEOTIDE SEQUENCE</scope>
    <source>
        <strain evidence="1">PCC 7102</strain>
    </source>
</reference>
<accession>A0A433VVT9</accession>
<gene>
    <name evidence="1" type="ORF">DSM106972_006730</name>
</gene>
<keyword evidence="2" id="KW-1185">Reference proteome</keyword>
<dbReference type="EMBL" id="RSCL01000001">
    <property type="protein sequence ID" value="RUT10178.1"/>
    <property type="molecule type" value="Genomic_DNA"/>
</dbReference>
<evidence type="ECO:0000313" key="2">
    <source>
        <dbReference type="Proteomes" id="UP000271624"/>
    </source>
</evidence>
<proteinExistence type="predicted"/>
<organism evidence="1 2">
    <name type="scientific">Dulcicalothrix desertica PCC 7102</name>
    <dbReference type="NCBI Taxonomy" id="232991"/>
    <lineage>
        <taxon>Bacteria</taxon>
        <taxon>Bacillati</taxon>
        <taxon>Cyanobacteriota</taxon>
        <taxon>Cyanophyceae</taxon>
        <taxon>Nostocales</taxon>
        <taxon>Calotrichaceae</taxon>
        <taxon>Dulcicalothrix</taxon>
    </lineage>
</organism>
<evidence type="ECO:0000313" key="1">
    <source>
        <dbReference type="EMBL" id="RUT10178.1"/>
    </source>
</evidence>
<sequence>MNLLPVVEFEPACYQTQNHEIPEYGATDAWVTYWKNSLYDSGIIKLEPYAEGSWFVETERLLSNLEAIEIMLSMKLKDYLNDFNDFQDFHLAVIALVVHLPQYVHFG</sequence>
<reference evidence="1" key="2">
    <citation type="journal article" date="2019" name="Genome Biol. Evol.">
        <title>Day and night: Metabolic profiles and evolutionary relationships of six axenic non-marine cyanobacteria.</title>
        <authorList>
            <person name="Will S.E."/>
            <person name="Henke P."/>
            <person name="Boedeker C."/>
            <person name="Huang S."/>
            <person name="Brinkmann H."/>
            <person name="Rohde M."/>
            <person name="Jarek M."/>
            <person name="Friedl T."/>
            <person name="Seufert S."/>
            <person name="Schumacher M."/>
            <person name="Overmann J."/>
            <person name="Neumann-Schaal M."/>
            <person name="Petersen J."/>
        </authorList>
    </citation>
    <scope>NUCLEOTIDE SEQUENCE [LARGE SCALE GENOMIC DNA]</scope>
    <source>
        <strain evidence="1">PCC 7102</strain>
    </source>
</reference>
<protein>
    <submittedName>
        <fullName evidence="1">Uncharacterized protein</fullName>
    </submittedName>
</protein>
<comment type="caution">
    <text evidence="1">The sequence shown here is derived from an EMBL/GenBank/DDBJ whole genome shotgun (WGS) entry which is preliminary data.</text>
</comment>
<dbReference type="Proteomes" id="UP000271624">
    <property type="component" value="Unassembled WGS sequence"/>
</dbReference>
<dbReference type="AlphaFoldDB" id="A0A433VVT9"/>
<dbReference type="RefSeq" id="WP_186538921.1">
    <property type="nucleotide sequence ID" value="NZ_RSCL01000001.1"/>
</dbReference>